<dbReference type="GeneID" id="84213030"/>
<dbReference type="AlphaFoldDB" id="A0AAF0PDR1"/>
<name>A0AAF0PDR1_9EURY</name>
<keyword evidence="3" id="KW-1185">Reference proteome</keyword>
<protein>
    <submittedName>
        <fullName evidence="2">DUF1467 domain-containing protein</fullName>
    </submittedName>
</protein>
<dbReference type="GeneID" id="39860719"/>
<feature type="transmembrane region" description="Helical" evidence="1">
    <location>
        <begin position="102"/>
        <end position="128"/>
    </location>
</feature>
<dbReference type="Proteomes" id="UP001224926">
    <property type="component" value="Chromosome"/>
</dbReference>
<reference evidence="2 3" key="1">
    <citation type="submission" date="2022-07" db="EMBL/GenBank/DDBJ databases">
        <title>Two temperate virus in Haloterrigena jeotgali A29.</title>
        <authorList>
            <person name="Deng X."/>
        </authorList>
    </citation>
    <scope>NUCLEOTIDE SEQUENCE [LARGE SCALE GENOMIC DNA]</scope>
    <source>
        <strain evidence="2 3">A29</strain>
    </source>
</reference>
<evidence type="ECO:0000313" key="3">
    <source>
        <dbReference type="Proteomes" id="UP001224926"/>
    </source>
</evidence>
<keyword evidence="1" id="KW-1133">Transmembrane helix</keyword>
<evidence type="ECO:0000313" key="2">
    <source>
        <dbReference type="EMBL" id="WMT08756.1"/>
    </source>
</evidence>
<proteinExistence type="predicted"/>
<feature type="transmembrane region" description="Helical" evidence="1">
    <location>
        <begin position="66"/>
        <end position="82"/>
    </location>
</feature>
<feature type="transmembrane region" description="Helical" evidence="1">
    <location>
        <begin position="12"/>
        <end position="30"/>
    </location>
</feature>
<keyword evidence="1" id="KW-0472">Membrane</keyword>
<dbReference type="EMBL" id="CP101873">
    <property type="protein sequence ID" value="WMT08756.1"/>
    <property type="molecule type" value="Genomic_DNA"/>
</dbReference>
<organism evidence="2 3">
    <name type="scientific">Natrinema thermotolerans</name>
    <dbReference type="NCBI Taxonomy" id="121872"/>
    <lineage>
        <taxon>Archaea</taxon>
        <taxon>Methanobacteriati</taxon>
        <taxon>Methanobacteriota</taxon>
        <taxon>Stenosarchaea group</taxon>
        <taxon>Halobacteria</taxon>
        <taxon>Halobacteriales</taxon>
        <taxon>Natrialbaceae</taxon>
        <taxon>Natrinema</taxon>
    </lineage>
</organism>
<keyword evidence="1" id="KW-0812">Transmembrane</keyword>
<dbReference type="RefSeq" id="WP_049964468.1">
    <property type="nucleotide sequence ID" value="NZ_CP101873.1"/>
</dbReference>
<accession>A0AAF0PDR1</accession>
<evidence type="ECO:0000256" key="1">
    <source>
        <dbReference type="SAM" id="Phobius"/>
    </source>
</evidence>
<gene>
    <name evidence="2" type="ORF">NP511_03775</name>
</gene>
<sequence length="148" mass="15111">MSETGHRPPRSVRVAAVAIVAVGVAVNTGFDSPLRTLPALLLIALGVAALTDAARDAGTVGLRRAVTRWWLVAFATFLPYGLSAAPDGESAAAVGEAFRGPVVGLAVESLAGATVICAVAMTVLYGFATYGIHPGRPSPEERVLTGDD</sequence>
<feature type="transmembrane region" description="Helical" evidence="1">
    <location>
        <begin position="36"/>
        <end position="54"/>
    </location>
</feature>